<dbReference type="Gene3D" id="2.40.160.10">
    <property type="entry name" value="Porin"/>
    <property type="match status" value="1"/>
</dbReference>
<dbReference type="PANTHER" id="PTHR34501:SF2">
    <property type="entry name" value="OUTER MEMBRANE PORIN F-RELATED"/>
    <property type="match status" value="1"/>
</dbReference>
<gene>
    <name evidence="5" type="ORF">N1032_24045</name>
</gene>
<dbReference type="EMBL" id="JANLCJ010000194">
    <property type="protein sequence ID" value="MCS5736809.1"/>
    <property type="molecule type" value="Genomic_DNA"/>
</dbReference>
<evidence type="ECO:0000256" key="1">
    <source>
        <dbReference type="ARBA" id="ARBA00004571"/>
    </source>
</evidence>
<evidence type="ECO:0000313" key="6">
    <source>
        <dbReference type="Proteomes" id="UP001165586"/>
    </source>
</evidence>
<evidence type="ECO:0000313" key="5">
    <source>
        <dbReference type="EMBL" id="MCS5736809.1"/>
    </source>
</evidence>
<sequence>HGQRHQLRNRQAWAGFDGKDKGALTFGRQMGAIYNVSGMSDVAPEVLSGYTAAPDQGFLQRTDNVAQYKNTFNGVTVTGQYKLAGHGHKSIESGKAIHEGAGYATSIVADNINGSGVGAGAAFSTVESVSGKDTQVYSVGTNYNANNVYLAATHTGGKLTTDKRFRDDEVIGQYNFENGVSPSIGYIDTKTDVRKQYVETGLTYTFNKNVKAAVDAGWGVGQTNDRIIKSGVSYSW</sequence>
<accession>A0ABT2HA97</accession>
<organism evidence="5 6">
    <name type="scientific">Herbiconiux daphne</name>
    <dbReference type="NCBI Taxonomy" id="2970914"/>
    <lineage>
        <taxon>Bacteria</taxon>
        <taxon>Bacillati</taxon>
        <taxon>Actinomycetota</taxon>
        <taxon>Actinomycetes</taxon>
        <taxon>Micrococcales</taxon>
        <taxon>Microbacteriaceae</taxon>
        <taxon>Herbiconiux</taxon>
    </lineage>
</organism>
<dbReference type="Proteomes" id="UP001165586">
    <property type="component" value="Unassembled WGS sequence"/>
</dbReference>
<dbReference type="InterPro" id="IPR050298">
    <property type="entry name" value="Gram-neg_bact_OMP"/>
</dbReference>
<dbReference type="PANTHER" id="PTHR34501">
    <property type="entry name" value="PROTEIN YDDL-RELATED"/>
    <property type="match status" value="1"/>
</dbReference>
<comment type="similarity">
    <text evidence="2">Belongs to the Gram-negative porin family.</text>
</comment>
<dbReference type="InterPro" id="IPR001897">
    <property type="entry name" value="Porin_gammaproteobac"/>
</dbReference>
<protein>
    <submittedName>
        <fullName evidence="5">Porin</fullName>
    </submittedName>
</protein>
<dbReference type="PRINTS" id="PR00183">
    <property type="entry name" value="ECOLIPORIN"/>
</dbReference>
<keyword evidence="4" id="KW-0472">Membrane</keyword>
<feature type="non-terminal residue" evidence="5">
    <location>
        <position position="1"/>
    </location>
</feature>
<dbReference type="InterPro" id="IPR023614">
    <property type="entry name" value="Porin_dom_sf"/>
</dbReference>
<dbReference type="Pfam" id="PF00267">
    <property type="entry name" value="Porin_1"/>
    <property type="match status" value="1"/>
</dbReference>
<comment type="subcellular location">
    <subcellularLocation>
        <location evidence="1">Cell outer membrane</location>
        <topology evidence="1">Multi-pass membrane protein</topology>
    </subcellularLocation>
</comment>
<keyword evidence="6" id="KW-1185">Reference proteome</keyword>
<keyword evidence="3" id="KW-0732">Signal</keyword>
<dbReference type="InterPro" id="IPR001702">
    <property type="entry name" value="Porin_Gram-ve"/>
</dbReference>
<evidence type="ECO:0000256" key="2">
    <source>
        <dbReference type="ARBA" id="ARBA00007539"/>
    </source>
</evidence>
<name>A0ABT2HA97_9MICO</name>
<proteinExistence type="inferred from homology"/>
<evidence type="ECO:0000256" key="4">
    <source>
        <dbReference type="ARBA" id="ARBA00023136"/>
    </source>
</evidence>
<comment type="caution">
    <text evidence="5">The sequence shown here is derived from an EMBL/GenBank/DDBJ whole genome shotgun (WGS) entry which is preliminary data.</text>
</comment>
<dbReference type="RefSeq" id="WP_259542975.1">
    <property type="nucleotide sequence ID" value="NZ_JANLCJ010000194.1"/>
</dbReference>
<dbReference type="CDD" id="cd00342">
    <property type="entry name" value="gram_neg_porins"/>
    <property type="match status" value="1"/>
</dbReference>
<evidence type="ECO:0000256" key="3">
    <source>
        <dbReference type="ARBA" id="ARBA00022729"/>
    </source>
</evidence>
<dbReference type="SUPFAM" id="SSF56935">
    <property type="entry name" value="Porins"/>
    <property type="match status" value="1"/>
</dbReference>
<dbReference type="InterPro" id="IPR033900">
    <property type="entry name" value="Gram_neg_porin_domain"/>
</dbReference>
<reference evidence="5" key="1">
    <citation type="submission" date="2022-08" db="EMBL/GenBank/DDBJ databases">
        <authorList>
            <person name="Deng Y."/>
            <person name="Han X.-F."/>
            <person name="Zhang Y.-Q."/>
        </authorList>
    </citation>
    <scope>NUCLEOTIDE SEQUENCE</scope>
    <source>
        <strain evidence="5">CPCC 203386</strain>
    </source>
</reference>